<dbReference type="PANTHER" id="PTHR21432">
    <property type="entry name" value="ACETYL-COA HYDROLASE-RELATED"/>
    <property type="match status" value="1"/>
</dbReference>
<dbReference type="InterPro" id="IPR026888">
    <property type="entry name" value="AcetylCoA_hyd_C"/>
</dbReference>
<feature type="domain" description="Acetyl-CoA hydrolase/transferase C-terminal" evidence="4">
    <location>
        <begin position="267"/>
        <end position="417"/>
    </location>
</feature>
<dbReference type="Gene3D" id="3.40.1080.10">
    <property type="entry name" value="Glutaconate Coenzyme A-transferase"/>
    <property type="match status" value="1"/>
</dbReference>
<evidence type="ECO:0000256" key="1">
    <source>
        <dbReference type="ARBA" id="ARBA00009632"/>
    </source>
</evidence>
<organism evidence="5 6">
    <name type="scientific">Pedobacter cryophilus</name>
    <dbReference type="NCBI Taxonomy" id="2571271"/>
    <lineage>
        <taxon>Bacteria</taxon>
        <taxon>Pseudomonadati</taxon>
        <taxon>Bacteroidota</taxon>
        <taxon>Sphingobacteriia</taxon>
        <taxon>Sphingobacteriales</taxon>
        <taxon>Sphingobacteriaceae</taxon>
        <taxon>Pedobacter</taxon>
    </lineage>
</organism>
<dbReference type="GO" id="GO:0016787">
    <property type="term" value="F:hydrolase activity"/>
    <property type="evidence" value="ECO:0007669"/>
    <property type="project" value="UniProtKB-KW"/>
</dbReference>
<dbReference type="PANTHER" id="PTHR21432:SF20">
    <property type="entry name" value="ACETYL-COA HYDROLASE"/>
    <property type="match status" value="1"/>
</dbReference>
<comment type="caution">
    <text evidence="5">The sequence shown here is derived from an EMBL/GenBank/DDBJ whole genome shotgun (WGS) entry which is preliminary data.</text>
</comment>
<name>A0A4V5NY43_9SPHI</name>
<evidence type="ECO:0000313" key="6">
    <source>
        <dbReference type="Proteomes" id="UP000308181"/>
    </source>
</evidence>
<dbReference type="RefSeq" id="WP_136825017.1">
    <property type="nucleotide sequence ID" value="NZ_SWBP01000001.1"/>
</dbReference>
<evidence type="ECO:0000259" key="4">
    <source>
        <dbReference type="Pfam" id="PF13336"/>
    </source>
</evidence>
<dbReference type="Pfam" id="PF02550">
    <property type="entry name" value="AcetylCoA_hydro"/>
    <property type="match status" value="1"/>
</dbReference>
<keyword evidence="5" id="KW-0378">Hydrolase</keyword>
<gene>
    <name evidence="5" type="ORF">FA046_03810</name>
</gene>
<dbReference type="OrthoDB" id="9801795at2"/>
<dbReference type="InterPro" id="IPR003702">
    <property type="entry name" value="ActCoA_hydro_N"/>
</dbReference>
<dbReference type="GO" id="GO:0006083">
    <property type="term" value="P:acetate metabolic process"/>
    <property type="evidence" value="ECO:0007669"/>
    <property type="project" value="InterPro"/>
</dbReference>
<comment type="similarity">
    <text evidence="1">Belongs to the acetyl-CoA hydrolase/transferase family.</text>
</comment>
<evidence type="ECO:0000259" key="3">
    <source>
        <dbReference type="Pfam" id="PF02550"/>
    </source>
</evidence>
<dbReference type="AlphaFoldDB" id="A0A4V5NY43"/>
<dbReference type="InterPro" id="IPR046433">
    <property type="entry name" value="ActCoA_hydro"/>
</dbReference>
<proteinExistence type="inferred from homology"/>
<dbReference type="Gene3D" id="3.40.1080.20">
    <property type="entry name" value="Acetyl-CoA hydrolase/transferase C-terminal domain"/>
    <property type="match status" value="1"/>
</dbReference>
<dbReference type="InterPro" id="IPR038460">
    <property type="entry name" value="AcetylCoA_hyd_C_sf"/>
</dbReference>
<dbReference type="SUPFAM" id="SSF100950">
    <property type="entry name" value="NagB/RpiA/CoA transferase-like"/>
    <property type="match status" value="2"/>
</dbReference>
<protein>
    <submittedName>
        <fullName evidence="5">Acetyl-CoA hydrolase/transferase family protein</fullName>
    </submittedName>
</protein>
<dbReference type="InterPro" id="IPR037171">
    <property type="entry name" value="NagB/RpiA_transferase-like"/>
</dbReference>
<keyword evidence="2 5" id="KW-0808">Transferase</keyword>
<evidence type="ECO:0000313" key="5">
    <source>
        <dbReference type="EMBL" id="TKC00811.1"/>
    </source>
</evidence>
<accession>A0A4V5NY43</accession>
<keyword evidence="6" id="KW-1185">Reference proteome</keyword>
<reference evidence="5 6" key="1">
    <citation type="submission" date="2019-04" db="EMBL/GenBank/DDBJ databases">
        <title>Pedobacter sp. AR-3-17 sp. nov., isolated from Arctic soil.</title>
        <authorList>
            <person name="Dahal R.H."/>
            <person name="Kim D.-U."/>
        </authorList>
    </citation>
    <scope>NUCLEOTIDE SEQUENCE [LARGE SCALE GENOMIC DNA]</scope>
    <source>
        <strain evidence="5 6">AR-3-17</strain>
    </source>
</reference>
<dbReference type="Gene3D" id="3.30.750.70">
    <property type="entry name" value="4-hydroxybutyrate coenzyme like domains"/>
    <property type="match status" value="1"/>
</dbReference>
<dbReference type="EMBL" id="SWBP01000001">
    <property type="protein sequence ID" value="TKC00811.1"/>
    <property type="molecule type" value="Genomic_DNA"/>
</dbReference>
<dbReference type="Pfam" id="PF13336">
    <property type="entry name" value="AcetylCoA_hyd_C"/>
    <property type="match status" value="1"/>
</dbReference>
<dbReference type="Proteomes" id="UP000308181">
    <property type="component" value="Unassembled WGS sequence"/>
</dbReference>
<sequence length="425" mass="46188">MHTSNTYCTAQEAIQLIQSNQRVFLHGSAATPVHLFNEMVAQKHRLHNIELVSITQQGVDMNNPDLAGHFFMNSLFVSESNRKAVNSGMGDYVPVFLSEIPLLFTRNILPIDVAIVQVSPPDKHGYCSLGTSVDIARSAVSTAQKVIAQVNPNMPRVHGDAFVPFSKFDAAVWVDEPLQEVSYSASNPINDKIGKIVAGLVEDGATLQLGIGTIPDSVLKNLTNHKNLGLHTEMFSDGAIPLILNGTINNSLKKVVNGYCVTSFMLGTKKLYDFADDNPIIKAMDISYVNDPRVLSLNPKVTAINSAIEIDLTGQVCSDSIGTYQYSGIGGQMDFIRGAALSEGGKPIIAIPSVTAKGISRIVPLLKPGAGVVTTRGHIHWVVTEYGAVNLFGMNMEQRAKALTNIAHPDHREELERSSFERFKH</sequence>
<feature type="domain" description="Acetyl-CoA hydrolase/transferase N-terminal" evidence="3">
    <location>
        <begin position="9"/>
        <end position="171"/>
    </location>
</feature>
<dbReference type="GO" id="GO:0008775">
    <property type="term" value="F:acetate CoA-transferase activity"/>
    <property type="evidence" value="ECO:0007669"/>
    <property type="project" value="InterPro"/>
</dbReference>
<evidence type="ECO:0000256" key="2">
    <source>
        <dbReference type="ARBA" id="ARBA00022679"/>
    </source>
</evidence>